<dbReference type="Proteomes" id="UP000193642">
    <property type="component" value="Unassembled WGS sequence"/>
</dbReference>
<feature type="transmembrane region" description="Helical" evidence="5">
    <location>
        <begin position="88"/>
        <end position="106"/>
    </location>
</feature>
<dbReference type="GO" id="GO:0016020">
    <property type="term" value="C:membrane"/>
    <property type="evidence" value="ECO:0007669"/>
    <property type="project" value="UniProtKB-SubCell"/>
</dbReference>
<dbReference type="Pfam" id="PF03151">
    <property type="entry name" value="TPT"/>
    <property type="match status" value="1"/>
</dbReference>
<feature type="domain" description="Sugar phosphate transporter" evidence="6">
    <location>
        <begin position="22"/>
        <end position="308"/>
    </location>
</feature>
<dbReference type="OrthoDB" id="6418713at2759"/>
<evidence type="ECO:0000256" key="1">
    <source>
        <dbReference type="ARBA" id="ARBA00004141"/>
    </source>
</evidence>
<dbReference type="InterPro" id="IPR004853">
    <property type="entry name" value="Sugar_P_trans_dom"/>
</dbReference>
<evidence type="ECO:0000256" key="3">
    <source>
        <dbReference type="ARBA" id="ARBA00022989"/>
    </source>
</evidence>
<feature type="transmembrane region" description="Helical" evidence="5">
    <location>
        <begin position="118"/>
        <end position="137"/>
    </location>
</feature>
<feature type="transmembrane region" description="Helical" evidence="5">
    <location>
        <begin position="266"/>
        <end position="286"/>
    </location>
</feature>
<name>A0A1Y2CIC4_9FUNG</name>
<dbReference type="AlphaFoldDB" id="A0A1Y2CIC4"/>
<keyword evidence="2 5" id="KW-0812">Transmembrane</keyword>
<proteinExistence type="predicted"/>
<feature type="transmembrane region" description="Helical" evidence="5">
    <location>
        <begin position="236"/>
        <end position="259"/>
    </location>
</feature>
<evidence type="ECO:0000256" key="4">
    <source>
        <dbReference type="ARBA" id="ARBA00023136"/>
    </source>
</evidence>
<feature type="transmembrane region" description="Helical" evidence="5">
    <location>
        <begin position="48"/>
        <end position="68"/>
    </location>
</feature>
<protein>
    <submittedName>
        <fullName evidence="7">TPT-domain-containing protein</fullName>
    </submittedName>
</protein>
<keyword evidence="8" id="KW-1185">Reference proteome</keyword>
<feature type="transmembrane region" description="Helical" evidence="5">
    <location>
        <begin position="316"/>
        <end position="339"/>
    </location>
</feature>
<feature type="transmembrane region" description="Helical" evidence="5">
    <location>
        <begin position="292"/>
        <end position="309"/>
    </location>
</feature>
<evidence type="ECO:0000313" key="7">
    <source>
        <dbReference type="EMBL" id="ORY46793.1"/>
    </source>
</evidence>
<keyword evidence="4 5" id="KW-0472">Membrane</keyword>
<organism evidence="7 8">
    <name type="scientific">Rhizoclosmatium globosum</name>
    <dbReference type="NCBI Taxonomy" id="329046"/>
    <lineage>
        <taxon>Eukaryota</taxon>
        <taxon>Fungi</taxon>
        <taxon>Fungi incertae sedis</taxon>
        <taxon>Chytridiomycota</taxon>
        <taxon>Chytridiomycota incertae sedis</taxon>
        <taxon>Chytridiomycetes</taxon>
        <taxon>Chytridiales</taxon>
        <taxon>Chytriomycetaceae</taxon>
        <taxon>Rhizoclosmatium</taxon>
    </lineage>
</organism>
<feature type="transmembrane region" description="Helical" evidence="5">
    <location>
        <begin position="144"/>
        <end position="162"/>
    </location>
</feature>
<evidence type="ECO:0000256" key="5">
    <source>
        <dbReference type="SAM" id="Phobius"/>
    </source>
</evidence>
<gene>
    <name evidence="7" type="ORF">BCR33DRAFT_715227</name>
</gene>
<comment type="subcellular location">
    <subcellularLocation>
        <location evidence="1">Membrane</location>
        <topology evidence="1">Multi-pass membrane protein</topology>
    </subcellularLocation>
</comment>
<accession>A0A1Y2CIC4</accession>
<feature type="transmembrane region" description="Helical" evidence="5">
    <location>
        <begin position="168"/>
        <end position="188"/>
    </location>
</feature>
<sequence length="343" mass="37932">MTEYLKLEQENEKEAKVTYHPALYISTWIFCSGSVILFNKYILHTLEFPFPIFLTTCHLIFATIATRILQTQTDLLKGLQNIEMTTEVYNKAILPIGLFFSMSLVFSNSAYLYLSVPFIQMLKATTPVAVLIVGYTLGIETKDYMVLAKVSVIVVGVIVASYGEIEFVLLGVVLQALGILCEATRLVMVQQLLKDYKMDPMVSLYYFAPVCAAMNSVACILIEGSALDFERLLNPVFIIVLLLNCCIAFALNVAVVFLIGKTSSLIMCLSGIFKDILLVVVSILIWNNPLTPLQIFGYGTALAGLVWYKQPGLEKYLAVAIVLLLCLSVFMSTSVGGFAKSIL</sequence>
<dbReference type="InterPro" id="IPR050186">
    <property type="entry name" value="TPT_transporter"/>
</dbReference>
<keyword evidence="3 5" id="KW-1133">Transmembrane helix</keyword>
<reference evidence="7 8" key="1">
    <citation type="submission" date="2016-07" db="EMBL/GenBank/DDBJ databases">
        <title>Pervasive Adenine N6-methylation of Active Genes in Fungi.</title>
        <authorList>
            <consortium name="DOE Joint Genome Institute"/>
            <person name="Mondo S.J."/>
            <person name="Dannebaum R.O."/>
            <person name="Kuo R.C."/>
            <person name="Labutti K."/>
            <person name="Haridas S."/>
            <person name="Kuo A."/>
            <person name="Salamov A."/>
            <person name="Ahrendt S.R."/>
            <person name="Lipzen A."/>
            <person name="Sullivan W."/>
            <person name="Andreopoulos W.B."/>
            <person name="Clum A."/>
            <person name="Lindquist E."/>
            <person name="Daum C."/>
            <person name="Ramamoorthy G.K."/>
            <person name="Gryganskyi A."/>
            <person name="Culley D."/>
            <person name="Magnuson J.K."/>
            <person name="James T.Y."/>
            <person name="O'Malley M.A."/>
            <person name="Stajich J.E."/>
            <person name="Spatafora J.W."/>
            <person name="Visel A."/>
            <person name="Grigoriev I.V."/>
        </authorList>
    </citation>
    <scope>NUCLEOTIDE SEQUENCE [LARGE SCALE GENOMIC DNA]</scope>
    <source>
        <strain evidence="7 8">JEL800</strain>
    </source>
</reference>
<comment type="caution">
    <text evidence="7">The sequence shown here is derived from an EMBL/GenBank/DDBJ whole genome shotgun (WGS) entry which is preliminary data.</text>
</comment>
<dbReference type="EMBL" id="MCGO01000015">
    <property type="protein sequence ID" value="ORY46793.1"/>
    <property type="molecule type" value="Genomic_DNA"/>
</dbReference>
<dbReference type="PANTHER" id="PTHR11132">
    <property type="entry name" value="SOLUTE CARRIER FAMILY 35"/>
    <property type="match status" value="1"/>
</dbReference>
<evidence type="ECO:0000259" key="6">
    <source>
        <dbReference type="Pfam" id="PF03151"/>
    </source>
</evidence>
<feature type="transmembrane region" description="Helical" evidence="5">
    <location>
        <begin position="204"/>
        <end position="224"/>
    </location>
</feature>
<feature type="transmembrane region" description="Helical" evidence="5">
    <location>
        <begin position="21"/>
        <end position="42"/>
    </location>
</feature>
<evidence type="ECO:0000256" key="2">
    <source>
        <dbReference type="ARBA" id="ARBA00022692"/>
    </source>
</evidence>
<evidence type="ECO:0000313" key="8">
    <source>
        <dbReference type="Proteomes" id="UP000193642"/>
    </source>
</evidence>